<evidence type="ECO:0000256" key="1">
    <source>
        <dbReference type="SAM" id="SignalP"/>
    </source>
</evidence>
<evidence type="ECO:0008006" key="4">
    <source>
        <dbReference type="Google" id="ProtNLM"/>
    </source>
</evidence>
<proteinExistence type="predicted"/>
<gene>
    <name evidence="2" type="ORF">KK488_05365</name>
</gene>
<reference evidence="2" key="1">
    <citation type="submission" date="2021-05" db="EMBL/GenBank/DDBJ databases">
        <title>Genome of Sphingobium sp. strain.</title>
        <authorList>
            <person name="Fan R."/>
        </authorList>
    </citation>
    <scope>NUCLEOTIDE SEQUENCE</scope>
    <source>
        <strain evidence="2">H33</strain>
    </source>
</reference>
<dbReference type="Proteomes" id="UP001138757">
    <property type="component" value="Unassembled WGS sequence"/>
</dbReference>
<feature type="signal peptide" evidence="1">
    <location>
        <begin position="1"/>
        <end position="27"/>
    </location>
</feature>
<feature type="chain" id="PRO_5040785706" description="Porin" evidence="1">
    <location>
        <begin position="28"/>
        <end position="249"/>
    </location>
</feature>
<keyword evidence="1" id="KW-0732">Signal</keyword>
<name>A0A9X1IPZ2_9SPHN</name>
<evidence type="ECO:0000313" key="2">
    <source>
        <dbReference type="EMBL" id="MBT2186372.1"/>
    </source>
</evidence>
<organism evidence="2 3">
    <name type="scientific">Sphingobium nicotianae</name>
    <dbReference type="NCBI Taxonomy" id="2782607"/>
    <lineage>
        <taxon>Bacteria</taxon>
        <taxon>Pseudomonadati</taxon>
        <taxon>Pseudomonadota</taxon>
        <taxon>Alphaproteobacteria</taxon>
        <taxon>Sphingomonadales</taxon>
        <taxon>Sphingomonadaceae</taxon>
        <taxon>Sphingobium</taxon>
    </lineage>
</organism>
<evidence type="ECO:0000313" key="3">
    <source>
        <dbReference type="Proteomes" id="UP001138757"/>
    </source>
</evidence>
<dbReference type="EMBL" id="JAHGAW010000003">
    <property type="protein sequence ID" value="MBT2186372.1"/>
    <property type="molecule type" value="Genomic_DNA"/>
</dbReference>
<protein>
    <recommendedName>
        <fullName evidence="4">Porin</fullName>
    </recommendedName>
</protein>
<accession>A0A9X1IPZ2</accession>
<dbReference type="AlphaFoldDB" id="A0A9X1IPZ2"/>
<sequence>MRVTKSKIAMLAAVAATGSLALSPSLAAVLGAISPKHVASPVSLDMLGSIGSFTPVTSDDRLAKAYAKAARESQSRGFRFTPTSGSINGRSLTILVRAPGLPAANGANERVLPNLGVAPVGYRLGVTKGLAQFSTGARAEAMQPDPPIEGKIVEPVPSYTLHPKKDRFSANLQLQREEATAASPTEASPQTLGAEQRYGVDLSSSYSLTRNLNVQAGVRYKGPGNRLAPALTDQTRDSQAVYVGTTFKF</sequence>
<comment type="caution">
    <text evidence="2">The sequence shown here is derived from an EMBL/GenBank/DDBJ whole genome shotgun (WGS) entry which is preliminary data.</text>
</comment>
<dbReference type="RefSeq" id="WP_214622119.1">
    <property type="nucleotide sequence ID" value="NZ_JAHGAW010000003.1"/>
</dbReference>
<keyword evidence="3" id="KW-1185">Reference proteome</keyword>